<dbReference type="InterPro" id="IPR017871">
    <property type="entry name" value="ABC_transporter-like_CS"/>
</dbReference>
<feature type="transmembrane region" description="Helical" evidence="11">
    <location>
        <begin position="99"/>
        <end position="123"/>
    </location>
</feature>
<reference evidence="14" key="4">
    <citation type="journal article" date="2022" name="PLoS Pathog.">
        <title>Chromosome-level genome of Schistosoma haematobium underpins genome-wide explorations of molecular variation.</title>
        <authorList>
            <person name="Stroehlein A.J."/>
            <person name="Korhonen P.K."/>
            <person name="Lee V.V."/>
            <person name="Ralph S.A."/>
            <person name="Mentink-Kane M."/>
            <person name="You H."/>
            <person name="McManus D.P."/>
            <person name="Tchuente L.T."/>
            <person name="Stothard J.R."/>
            <person name="Kaur P."/>
            <person name="Dudchenko O."/>
            <person name="Aiden E.L."/>
            <person name="Yang B."/>
            <person name="Yang H."/>
            <person name="Emery A.M."/>
            <person name="Webster B.L."/>
            <person name="Brindley P.J."/>
            <person name="Rollinson D."/>
            <person name="Chang B.C.H."/>
            <person name="Gasser R.B."/>
            <person name="Young N.D."/>
        </authorList>
    </citation>
    <scope>NUCLEOTIDE SEQUENCE</scope>
</reference>
<dbReference type="FunFam" id="1.20.1560.10:FF:000020">
    <property type="entry name" value="ABC metal ion transporter"/>
    <property type="match status" value="1"/>
</dbReference>
<evidence type="ECO:0000256" key="7">
    <source>
        <dbReference type="ARBA" id="ARBA00022741"/>
    </source>
</evidence>
<evidence type="ECO:0000256" key="8">
    <source>
        <dbReference type="ARBA" id="ARBA00022840"/>
    </source>
</evidence>
<evidence type="ECO:0000313" key="15">
    <source>
        <dbReference type="Proteomes" id="UP000471633"/>
    </source>
</evidence>
<dbReference type="CDD" id="cd18603">
    <property type="entry name" value="ABC_6TM_MRP1_2_3_6_D2_like"/>
    <property type="match status" value="1"/>
</dbReference>
<dbReference type="KEGG" id="shx:MS3_00001031"/>
<keyword evidence="15" id="KW-1185">Reference proteome</keyword>
<dbReference type="SUPFAM" id="SSF52540">
    <property type="entry name" value="P-loop containing nucleoside triphosphate hydrolases"/>
    <property type="match status" value="2"/>
</dbReference>
<gene>
    <name evidence="14" type="primary">ABCC1_1</name>
    <name evidence="14" type="ORF">MS3_00001031</name>
</gene>
<comment type="subcellular location">
    <subcellularLocation>
        <location evidence="1">Vacuole membrane</location>
        <topology evidence="1">Multi-pass membrane protein</topology>
    </subcellularLocation>
</comment>
<comment type="caution">
    <text evidence="14">The sequence shown here is derived from an EMBL/GenBank/DDBJ whole genome shotgun (WGS) entry which is preliminary data.</text>
</comment>
<dbReference type="InterPro" id="IPR050173">
    <property type="entry name" value="ABC_transporter_C-like"/>
</dbReference>
<reference evidence="14" key="1">
    <citation type="journal article" date="2012" name="Nat. Genet.">
        <title>Whole-genome sequence of Schistosoma haematobium.</title>
        <authorList>
            <person name="Young N.D."/>
            <person name="Jex A.R."/>
            <person name="Li B."/>
            <person name="Liu S."/>
            <person name="Yang L."/>
            <person name="Xiong Z."/>
            <person name="Li Y."/>
            <person name="Cantacessi C."/>
            <person name="Hall R.S."/>
            <person name="Xu X."/>
            <person name="Chen F."/>
            <person name="Wu X."/>
            <person name="Zerlotini A."/>
            <person name="Oliveira G."/>
            <person name="Hofmann A."/>
            <person name="Zhang G."/>
            <person name="Fang X."/>
            <person name="Kang Y."/>
            <person name="Campbell B.E."/>
            <person name="Loukas A."/>
            <person name="Ranganathan S."/>
            <person name="Rollinson D."/>
            <person name="Rinaldi G."/>
            <person name="Brindley P.J."/>
            <person name="Yang H."/>
            <person name="Wang J."/>
            <person name="Wang J."/>
            <person name="Gasser R.B."/>
        </authorList>
    </citation>
    <scope>NUCLEOTIDE SEQUENCE</scope>
</reference>
<feature type="transmembrane region" description="Helical" evidence="11">
    <location>
        <begin position="1514"/>
        <end position="1533"/>
    </location>
</feature>
<evidence type="ECO:0000256" key="4">
    <source>
        <dbReference type="ARBA" id="ARBA00022554"/>
    </source>
</evidence>
<feature type="transmembrane region" description="Helical" evidence="11">
    <location>
        <begin position="200"/>
        <end position="220"/>
    </location>
</feature>
<dbReference type="GO" id="GO:0005774">
    <property type="term" value="C:vacuolar membrane"/>
    <property type="evidence" value="ECO:0007669"/>
    <property type="project" value="UniProtKB-SubCell"/>
</dbReference>
<dbReference type="GO" id="GO:0005524">
    <property type="term" value="F:ATP binding"/>
    <property type="evidence" value="ECO:0007669"/>
    <property type="project" value="UniProtKB-KW"/>
</dbReference>
<feature type="transmembrane region" description="Helical" evidence="11">
    <location>
        <begin position="1266"/>
        <end position="1288"/>
    </location>
</feature>
<dbReference type="PROSITE" id="PS00211">
    <property type="entry name" value="ABC_TRANSPORTER_1"/>
    <property type="match status" value="1"/>
</dbReference>
<feature type="transmembrane region" description="Helical" evidence="11">
    <location>
        <begin position="1418"/>
        <end position="1445"/>
    </location>
</feature>
<dbReference type="InterPro" id="IPR027417">
    <property type="entry name" value="P-loop_NTPase"/>
</dbReference>
<evidence type="ECO:0000256" key="10">
    <source>
        <dbReference type="ARBA" id="ARBA00023136"/>
    </source>
</evidence>
<dbReference type="CTD" id="24592497"/>
<feature type="domain" description="ABC transmembrane type-1" evidence="13">
    <location>
        <begin position="609"/>
        <end position="891"/>
    </location>
</feature>
<feature type="transmembrane region" description="Helical" evidence="11">
    <location>
        <begin position="1334"/>
        <end position="1356"/>
    </location>
</feature>
<keyword evidence="8" id="KW-0067">ATP-binding</keyword>
<keyword evidence="5 11" id="KW-0812">Transmembrane</keyword>
<dbReference type="Pfam" id="PF00005">
    <property type="entry name" value="ABC_tran"/>
    <property type="match status" value="2"/>
</dbReference>
<evidence type="ECO:0000256" key="11">
    <source>
        <dbReference type="SAM" id="Phobius"/>
    </source>
</evidence>
<evidence type="ECO:0000259" key="12">
    <source>
        <dbReference type="PROSITE" id="PS50893"/>
    </source>
</evidence>
<dbReference type="PROSITE" id="PS50893">
    <property type="entry name" value="ABC_TRANSPORTER_2"/>
    <property type="match status" value="2"/>
</dbReference>
<dbReference type="InterPro" id="IPR036640">
    <property type="entry name" value="ABC1_TM_sf"/>
</dbReference>
<dbReference type="GeneID" id="24592497"/>
<reference evidence="14" key="2">
    <citation type="journal article" date="2019" name="Gigascience">
        <title>High-quality Schistosoma haematobium genome achieved by single-molecule and long-range sequencing.</title>
        <authorList>
            <person name="Stroehlein A.J."/>
            <person name="Korhonen P.K."/>
            <person name="Chong T.M."/>
            <person name="Lim Y.L."/>
            <person name="Chan K.G."/>
            <person name="Webster B."/>
            <person name="Rollinson D."/>
            <person name="Brindley P.J."/>
            <person name="Gasser R.B."/>
            <person name="Young N.D."/>
        </authorList>
    </citation>
    <scope>NUCLEOTIDE SEQUENCE</scope>
</reference>
<proteinExistence type="inferred from homology"/>
<dbReference type="PANTHER" id="PTHR24223:SF443">
    <property type="entry name" value="MULTIDRUG-RESISTANCE LIKE PROTEIN 1, ISOFORM I"/>
    <property type="match status" value="1"/>
</dbReference>
<name>A0A922LM21_SCHHA</name>
<dbReference type="PANTHER" id="PTHR24223">
    <property type="entry name" value="ATP-BINDING CASSETTE SUB-FAMILY C"/>
    <property type="match status" value="1"/>
</dbReference>
<dbReference type="Gene3D" id="3.40.50.300">
    <property type="entry name" value="P-loop containing nucleotide triphosphate hydrolases"/>
    <property type="match status" value="2"/>
</dbReference>
<evidence type="ECO:0000256" key="5">
    <source>
        <dbReference type="ARBA" id="ARBA00022692"/>
    </source>
</evidence>
<feature type="transmembrane region" description="Helical" evidence="11">
    <location>
        <begin position="718"/>
        <end position="743"/>
    </location>
</feature>
<keyword evidence="6" id="KW-0677">Repeat</keyword>
<evidence type="ECO:0000256" key="1">
    <source>
        <dbReference type="ARBA" id="ARBA00004128"/>
    </source>
</evidence>
<feature type="domain" description="ABC transmembrane type-1" evidence="13">
    <location>
        <begin position="1291"/>
        <end position="1572"/>
    </location>
</feature>
<dbReference type="GO" id="GO:0016887">
    <property type="term" value="F:ATP hydrolysis activity"/>
    <property type="evidence" value="ECO:0007669"/>
    <property type="project" value="InterPro"/>
</dbReference>
<evidence type="ECO:0000256" key="3">
    <source>
        <dbReference type="ARBA" id="ARBA00022448"/>
    </source>
</evidence>
<feature type="transmembrane region" description="Helical" evidence="11">
    <location>
        <begin position="135"/>
        <end position="158"/>
    </location>
</feature>
<dbReference type="EMBL" id="AMPZ03000002">
    <property type="protein sequence ID" value="KAH9589495.1"/>
    <property type="molecule type" value="Genomic_DNA"/>
</dbReference>
<dbReference type="CDD" id="cd18595">
    <property type="entry name" value="ABC_6TM_MRP1_2_3_6_D1_like"/>
    <property type="match status" value="1"/>
</dbReference>
<keyword evidence="7" id="KW-0547">Nucleotide-binding</keyword>
<dbReference type="CDD" id="cd03250">
    <property type="entry name" value="ABCC_MRP_domain1"/>
    <property type="match status" value="1"/>
</dbReference>
<keyword evidence="3" id="KW-0813">Transport</keyword>
<dbReference type="FunFam" id="1.20.1560.10:FF:000063">
    <property type="entry name" value="Multidrug resistance protein ABC transporter"/>
    <property type="match status" value="1"/>
</dbReference>
<feature type="transmembrane region" description="Helical" evidence="11">
    <location>
        <begin position="35"/>
        <end position="58"/>
    </location>
</feature>
<dbReference type="GO" id="GO:0000323">
    <property type="term" value="C:lytic vacuole"/>
    <property type="evidence" value="ECO:0007669"/>
    <property type="project" value="UniProtKB-ARBA"/>
</dbReference>
<dbReference type="FunFam" id="3.40.50.300:FF:000074">
    <property type="entry name" value="Multidrug resistance-associated protein 5 isoform 1"/>
    <property type="match status" value="1"/>
</dbReference>
<evidence type="ECO:0000256" key="6">
    <source>
        <dbReference type="ARBA" id="ARBA00022737"/>
    </source>
</evidence>
<keyword evidence="9 11" id="KW-1133">Transmembrane helix</keyword>
<evidence type="ECO:0000313" key="14">
    <source>
        <dbReference type="EMBL" id="KAH9589495.1"/>
    </source>
</evidence>
<dbReference type="InterPro" id="IPR003593">
    <property type="entry name" value="AAA+_ATPase"/>
</dbReference>
<dbReference type="SMART" id="SM00382">
    <property type="entry name" value="AAA"/>
    <property type="match status" value="2"/>
</dbReference>
<evidence type="ECO:0000256" key="9">
    <source>
        <dbReference type="ARBA" id="ARBA00022989"/>
    </source>
</evidence>
<dbReference type="Gene3D" id="1.20.1560.10">
    <property type="entry name" value="ABC transporter type 1, transmembrane domain"/>
    <property type="match status" value="2"/>
</dbReference>
<feature type="transmembrane region" description="Helical" evidence="11">
    <location>
        <begin position="70"/>
        <end position="93"/>
    </location>
</feature>
<accession>A0A922LM21</accession>
<dbReference type="CDD" id="cd03244">
    <property type="entry name" value="ABCC_MRP_domain2"/>
    <property type="match status" value="1"/>
</dbReference>
<dbReference type="SUPFAM" id="SSF90123">
    <property type="entry name" value="ABC transporter transmembrane region"/>
    <property type="match status" value="2"/>
</dbReference>
<feature type="transmembrane region" description="Helical" evidence="11">
    <location>
        <begin position="874"/>
        <end position="896"/>
    </location>
</feature>
<dbReference type="RefSeq" id="XP_051070099.1">
    <property type="nucleotide sequence ID" value="XM_051208561.1"/>
</dbReference>
<keyword evidence="10 11" id="KW-0472">Membrane</keyword>
<feature type="transmembrane region" description="Helical" evidence="11">
    <location>
        <begin position="648"/>
        <end position="671"/>
    </location>
</feature>
<dbReference type="GO" id="GO:0140359">
    <property type="term" value="F:ABC-type transporter activity"/>
    <property type="evidence" value="ECO:0007669"/>
    <property type="project" value="InterPro"/>
</dbReference>
<reference evidence="14" key="3">
    <citation type="submission" date="2021-06" db="EMBL/GenBank/DDBJ databases">
        <title>Chromosome-level genome assembly for S. haematobium.</title>
        <authorList>
            <person name="Stroehlein A.J."/>
        </authorList>
    </citation>
    <scope>NUCLEOTIDE SEQUENCE</scope>
</reference>
<organism evidence="14 15">
    <name type="scientific">Schistosoma haematobium</name>
    <name type="common">Blood fluke</name>
    <dbReference type="NCBI Taxonomy" id="6185"/>
    <lineage>
        <taxon>Eukaryota</taxon>
        <taxon>Metazoa</taxon>
        <taxon>Spiralia</taxon>
        <taxon>Lophotrochozoa</taxon>
        <taxon>Platyhelminthes</taxon>
        <taxon>Trematoda</taxon>
        <taxon>Digenea</taxon>
        <taxon>Strigeidida</taxon>
        <taxon>Schistosomatoidea</taxon>
        <taxon>Schistosomatidae</taxon>
        <taxon>Schistosoma</taxon>
    </lineage>
</organism>
<protein>
    <submittedName>
        <fullName evidence="14">Multidrug resistance-associated protein 1</fullName>
    </submittedName>
</protein>
<feature type="transmembrane region" description="Helical" evidence="11">
    <location>
        <begin position="749"/>
        <end position="768"/>
    </location>
</feature>
<sequence>MSSLIDYVCRYSGRNEWVYQWNQYILLIPDCGSEILFPFLLVIFTLLGLLPYTVILIASKSSHSRLISCLYLSKSGLVCISFLLNAVWILYVVLEMREFGLYSFVRPGLISLSLVSFIIVMHYERKRNTPNSGVSFYYLLLLNFVWICCCWNHTVHYIKHLQNSTMLFTTINNTSVIPNTTTTTTTTLPLHSTIRNKENFLNILDYINLLISFIIFILNCNSERRQCLKTNKIINITKKNPNIITDNVNNNNSTINPNDDQDLSEHLTNQMEVNYSDENVEIQNLQAKSPENDCSYLSRITYSWFTSLIIKGFRKPVEFNDIWRLDSQHLSANVSKIFLTNLDKYLIPNKSTNNYLEKRRASMGNNIYHGTNDSSDSEFRRRSAQSILGFGIPQHNKHLYKSGLTNTYPDDINIRRASEGIALLNNNKTSLQINNNDIHLETDLNHKTHQNESLQSIDNRMDSINHDLPSSTIIGFSKDQPTRRSVRIHVGTKPEYIPELSEINTDSASYTPINENSEFFMKEIDHKSPINDQSNNHLIKGKTVTTNDELNKSIEINQINPVMMKSSSSSSSSSLSSSYLCHCFSIICIHKMKFSLLYALMKTYGKTLLWSAFLKFLYDILVFVNPLLLKLLLNFLQNTQSEPIWHGYLYAIAIFIDTSVQSLILQSYFHIVFKLGMNIKTAITAAVYRKSLRLSNKARYQSTTGQIMNLMSSDAQQFVQLMPFINILWSGPFQITIAMVFLWRELGPSVLAGVGVLLLLLPLNVLVARRSKIFQEKKSSCADSRIKFINELMNGIRVLKLYAWEPSFMREIGLIRDQEVKYLRKFTYLQSLSFLWHCTPFFVAISSFGVYILTSDKNILDAQKAFVSLSLFNILRFPLFMFPMIISNLAQCYVSIGRLTKFLAHTELDMESYSKEDTPGIAAVVERGVFGWDPDEEPTLTNISIQFPEGQLTTIMGSVGSGKSSLLHALLGDMENFNGRVNVKGTVAYVPQQPWIYNATLRDNILFHHSYEPIKYQQVLHACNLIPDLDLLPNGDMTEIGDKGINLSGGQKQRVSLARACYADADVYLLDDPLSAVDAHVGLHLLKYVLSRSNGLLASKTCILTTHSPKALPFSDRVGLMSDGQIIELGNYQQLIHSNNSRLSAFLITAIRAESEVQSNSSKELVDCSPENLKKEFLEPSCFLPFESSPVSEHHHKSSTETLSIDNHNVVGQSSFTSTGLSRRLDKSSIIEVSDTEDTVKEQEQKTIQPMSQPEKVLTGRIQFQVFLIYIKNIGLLYSLLVLLFYPFNHLLSLGTNLWLADWSNDAKINQYNLSFNNITSEQFYSQRNYRLSIYALFGTLQVLFAMLSIYTLSIGHLGCVIRLHSRLLSYVLHAPATFFDLVPHGRIVNRFSQDIATLDNPVLVSLNSTLNCVLTCFLTLCLACTLNIYMIIPICLLTIIYLYIQNLYVTTSRQLKRLESISLSPIFSHFSETLSGVDSIRAYKLIEIYKTISSTRQDLNNSAVYASIISQRWLAVLLELVGNSVILAVAILSVVAQGYLSAGFSGLVITYALNLNQTLNWLVRMFSELETNIVCIERIHEYSSIEQEAPWELDCSYLPSNWPEGIIEFINYGTKYRSELNLALKSINFKVDKGEKLGIVGRTGSGKSSLVLGLFRMLEAAEGKILIDGYDISKIGLHDLRNRLTLIPQDPILFSGTLRFNLDPFNHYTDEAIWHALELANLKSFIKDANNNNNDANYGLDMNISEGGSNISLGQRQLVCLARALLRHTSILVLDEATAAIDMQTDNLIQETIRREFSSCTVITIAHRLNTVLDYDRILVLEDGQMKELDSPKMLLQNKNSAFYSLAKDAHLVE</sequence>
<evidence type="ECO:0000259" key="13">
    <source>
        <dbReference type="PROSITE" id="PS50929"/>
    </source>
</evidence>
<feature type="transmembrane region" description="Helical" evidence="11">
    <location>
        <begin position="608"/>
        <end position="628"/>
    </location>
</feature>
<keyword evidence="4" id="KW-0926">Vacuole</keyword>
<feature type="domain" description="ABC transporter" evidence="12">
    <location>
        <begin position="924"/>
        <end position="1148"/>
    </location>
</feature>
<feature type="transmembrane region" description="Helical" evidence="11">
    <location>
        <begin position="834"/>
        <end position="854"/>
    </location>
</feature>
<dbReference type="FunFam" id="3.40.50.300:FF:000997">
    <property type="entry name" value="Multidrug resistance-associated protein 1"/>
    <property type="match status" value="1"/>
</dbReference>
<comment type="similarity">
    <text evidence="2">Belongs to the ABC transporter superfamily. ABCC family. Conjugate transporter (TC 3.A.1.208) subfamily.</text>
</comment>
<dbReference type="InterPro" id="IPR003439">
    <property type="entry name" value="ABC_transporter-like_ATP-bd"/>
</dbReference>
<dbReference type="InterPro" id="IPR011527">
    <property type="entry name" value="ABC1_TM_dom"/>
</dbReference>
<dbReference type="Proteomes" id="UP000471633">
    <property type="component" value="Unassembled WGS sequence"/>
</dbReference>
<dbReference type="Pfam" id="PF00664">
    <property type="entry name" value="ABC_membrane"/>
    <property type="match status" value="2"/>
</dbReference>
<feature type="domain" description="ABC transporter" evidence="12">
    <location>
        <begin position="1608"/>
        <end position="1849"/>
    </location>
</feature>
<evidence type="ECO:0000256" key="2">
    <source>
        <dbReference type="ARBA" id="ARBA00009726"/>
    </source>
</evidence>
<dbReference type="PROSITE" id="PS50929">
    <property type="entry name" value="ABC_TM1F"/>
    <property type="match status" value="2"/>
</dbReference>